<dbReference type="EMBL" id="CAWUFR010000139">
    <property type="protein sequence ID" value="CAK6969638.1"/>
    <property type="molecule type" value="Genomic_DNA"/>
</dbReference>
<dbReference type="PANTHER" id="PTHR16100">
    <property type="entry name" value="PHOSPHOINOSITIDE-INTERACTING PROTEIN FAMILY MEMBER"/>
    <property type="match status" value="1"/>
</dbReference>
<feature type="transmembrane region" description="Helical" evidence="6">
    <location>
        <begin position="69"/>
        <end position="92"/>
    </location>
</feature>
<gene>
    <name evidence="7" type="ORF">FSCOSCO3_A002569</name>
</gene>
<accession>A0AAV1PD72</accession>
<evidence type="ECO:0000256" key="5">
    <source>
        <dbReference type="SAM" id="MobiDB-lite"/>
    </source>
</evidence>
<evidence type="ECO:0000256" key="3">
    <source>
        <dbReference type="ARBA" id="ARBA00022989"/>
    </source>
</evidence>
<evidence type="ECO:0000256" key="6">
    <source>
        <dbReference type="SAM" id="Phobius"/>
    </source>
</evidence>
<dbReference type="GO" id="GO:0005886">
    <property type="term" value="C:plasma membrane"/>
    <property type="evidence" value="ECO:0007669"/>
    <property type="project" value="TreeGrafter"/>
</dbReference>
<evidence type="ECO:0000313" key="7">
    <source>
        <dbReference type="EMBL" id="CAK6969638.1"/>
    </source>
</evidence>
<dbReference type="InterPro" id="IPR028068">
    <property type="entry name" value="PIRT"/>
</dbReference>
<dbReference type="AlphaFoldDB" id="A0AAV1PD72"/>
<protein>
    <submittedName>
        <fullName evidence="7">Phosphoinositide-interacting protein-like</fullName>
    </submittedName>
</protein>
<keyword evidence="8" id="KW-1185">Reference proteome</keyword>
<name>A0AAV1PD72_SCOSC</name>
<feature type="transmembrane region" description="Helical" evidence="6">
    <location>
        <begin position="42"/>
        <end position="63"/>
    </location>
</feature>
<sequence length="121" mass="13190">MDPSSQDGEDTEPSTPLNPVQESAHHRDVTAASCWLLYMKPVVAISIGTLLFVSGTALSLLYFTQVGNVSYLLGPLFLSLGLMFLVTGLVWVPVLKQNLEHMALTKVNHGTPGLQVDHKHH</sequence>
<evidence type="ECO:0000256" key="4">
    <source>
        <dbReference type="ARBA" id="ARBA00023136"/>
    </source>
</evidence>
<keyword evidence="3 6" id="KW-1133">Transmembrane helix</keyword>
<dbReference type="GO" id="GO:1902936">
    <property type="term" value="F:phosphatidylinositol bisphosphate binding"/>
    <property type="evidence" value="ECO:0007669"/>
    <property type="project" value="TreeGrafter"/>
</dbReference>
<evidence type="ECO:0000313" key="8">
    <source>
        <dbReference type="Proteomes" id="UP001314229"/>
    </source>
</evidence>
<dbReference type="GO" id="GO:0044325">
    <property type="term" value="F:transmembrane transporter binding"/>
    <property type="evidence" value="ECO:0007669"/>
    <property type="project" value="TreeGrafter"/>
</dbReference>
<evidence type="ECO:0000256" key="2">
    <source>
        <dbReference type="ARBA" id="ARBA00022692"/>
    </source>
</evidence>
<keyword evidence="4 6" id="KW-0472">Membrane</keyword>
<dbReference type="PANTHER" id="PTHR16100:SF4">
    <property type="entry name" value="PHOSPHOINOSITIDE-INTERACTING PROTEIN"/>
    <property type="match status" value="1"/>
</dbReference>
<evidence type="ECO:0000256" key="1">
    <source>
        <dbReference type="ARBA" id="ARBA00004141"/>
    </source>
</evidence>
<keyword evidence="2 6" id="KW-0812">Transmembrane</keyword>
<dbReference type="Pfam" id="PF15099">
    <property type="entry name" value="PIRT"/>
    <property type="match status" value="1"/>
</dbReference>
<comment type="subcellular location">
    <subcellularLocation>
        <location evidence="1">Membrane</location>
        <topology evidence="1">Multi-pass membrane protein</topology>
    </subcellularLocation>
</comment>
<comment type="caution">
    <text evidence="7">The sequence shown here is derived from an EMBL/GenBank/DDBJ whole genome shotgun (WGS) entry which is preliminary data.</text>
</comment>
<proteinExistence type="predicted"/>
<organism evidence="7 8">
    <name type="scientific">Scomber scombrus</name>
    <name type="common">Atlantic mackerel</name>
    <name type="synonym">Scomber vernalis</name>
    <dbReference type="NCBI Taxonomy" id="13677"/>
    <lineage>
        <taxon>Eukaryota</taxon>
        <taxon>Metazoa</taxon>
        <taxon>Chordata</taxon>
        <taxon>Craniata</taxon>
        <taxon>Vertebrata</taxon>
        <taxon>Euteleostomi</taxon>
        <taxon>Actinopterygii</taxon>
        <taxon>Neopterygii</taxon>
        <taxon>Teleostei</taxon>
        <taxon>Neoteleostei</taxon>
        <taxon>Acanthomorphata</taxon>
        <taxon>Pelagiaria</taxon>
        <taxon>Scombriformes</taxon>
        <taxon>Scombridae</taxon>
        <taxon>Scomber</taxon>
    </lineage>
</organism>
<feature type="region of interest" description="Disordered" evidence="5">
    <location>
        <begin position="1"/>
        <end position="25"/>
    </location>
</feature>
<reference evidence="7 8" key="1">
    <citation type="submission" date="2024-01" db="EMBL/GenBank/DDBJ databases">
        <authorList>
            <person name="Alioto T."/>
            <person name="Alioto T."/>
            <person name="Gomez Garrido J."/>
        </authorList>
    </citation>
    <scope>NUCLEOTIDE SEQUENCE [LARGE SCALE GENOMIC DNA]</scope>
</reference>
<dbReference type="Proteomes" id="UP001314229">
    <property type="component" value="Unassembled WGS sequence"/>
</dbReference>